<dbReference type="Proteomes" id="UP001203423">
    <property type="component" value="Unassembled WGS sequence"/>
</dbReference>
<sequence>MPIHQRNSTCQFYISPKRYQLDNQLALSVPIYDIRKVKSSNGQVQTRYVIQTTLLLAGTQQRIEVTLTDRRTMQYPILLGREGMGEHFLVDPSQSNRQSHSISIFHFMSVNPVRIFTPINPCFQLT</sequence>
<comment type="caution">
    <text evidence="2">The sequence shown here is derived from an EMBL/GenBank/DDBJ whole genome shotgun (WGS) entry which is preliminary data.</text>
</comment>
<reference evidence="2 3" key="1">
    <citation type="submission" date="2022-01" db="EMBL/GenBank/DDBJ databases">
        <title>Whole genome-based taxonomy of the Shewanellaceae.</title>
        <authorList>
            <person name="Martin-Rodriguez A.J."/>
        </authorList>
    </citation>
    <scope>NUCLEOTIDE SEQUENCE [LARGE SCALE GENOMIC DNA]</scope>
    <source>
        <strain evidence="2 3">DSM 17177</strain>
    </source>
</reference>
<keyword evidence="3" id="KW-1185">Reference proteome</keyword>
<dbReference type="InterPro" id="IPR021109">
    <property type="entry name" value="Peptidase_aspartic_dom_sf"/>
</dbReference>
<proteinExistence type="predicted"/>
<dbReference type="Gene3D" id="2.40.70.10">
    <property type="entry name" value="Acid Proteases"/>
    <property type="match status" value="1"/>
</dbReference>
<dbReference type="Pfam" id="PF05618">
    <property type="entry name" value="Zn_protease"/>
    <property type="match status" value="1"/>
</dbReference>
<dbReference type="InterPro" id="IPR008503">
    <property type="entry name" value="Asp_endopeptidase"/>
</dbReference>
<dbReference type="RefSeq" id="WP_248941330.1">
    <property type="nucleotide sequence ID" value="NZ_JAKIKS010000069.1"/>
</dbReference>
<evidence type="ECO:0000313" key="2">
    <source>
        <dbReference type="EMBL" id="MCL1125998.1"/>
    </source>
</evidence>
<organism evidence="2 3">
    <name type="scientific">Shewanella surugensis</name>
    <dbReference type="NCBI Taxonomy" id="212020"/>
    <lineage>
        <taxon>Bacteria</taxon>
        <taxon>Pseudomonadati</taxon>
        <taxon>Pseudomonadota</taxon>
        <taxon>Gammaproteobacteria</taxon>
        <taxon>Alteromonadales</taxon>
        <taxon>Shewanellaceae</taxon>
        <taxon>Shewanella</taxon>
    </lineage>
</organism>
<feature type="domain" description="Retropepsin-like aspartic endopeptidase" evidence="1">
    <location>
        <begin position="22"/>
        <end position="96"/>
    </location>
</feature>
<dbReference type="EMBL" id="JAKIKS010000069">
    <property type="protein sequence ID" value="MCL1125998.1"/>
    <property type="molecule type" value="Genomic_DNA"/>
</dbReference>
<name>A0ABT0LE87_9GAMM</name>
<protein>
    <submittedName>
        <fullName evidence="2">RimK/LysX family protein</fullName>
    </submittedName>
</protein>
<dbReference type="PANTHER" id="PTHR38037:SF2">
    <property type="entry name" value="ATP-DEPENDENT ZINC PROTEASE DOMAIN-CONTAINING PROTEIN-RELATED"/>
    <property type="match status" value="1"/>
</dbReference>
<gene>
    <name evidence="2" type="ORF">L2764_16345</name>
</gene>
<evidence type="ECO:0000259" key="1">
    <source>
        <dbReference type="Pfam" id="PF05618"/>
    </source>
</evidence>
<accession>A0ABT0LE87</accession>
<evidence type="ECO:0000313" key="3">
    <source>
        <dbReference type="Proteomes" id="UP001203423"/>
    </source>
</evidence>
<dbReference type="SUPFAM" id="SSF50630">
    <property type="entry name" value="Acid proteases"/>
    <property type="match status" value="1"/>
</dbReference>
<dbReference type="PANTHER" id="PTHR38037">
    <property type="entry name" value="ZN_PROTEASE DOMAIN-CONTAINING PROTEIN"/>
    <property type="match status" value="1"/>
</dbReference>